<sequence length="37" mass="4012">MARTTIEELFIHELSDVYSAGQGGTQAPSLCIQTEQS</sequence>
<evidence type="ECO:0000313" key="6">
    <source>
        <dbReference type="EMBL" id="RMQ18791.1"/>
    </source>
</evidence>
<dbReference type="EMBL" id="RBOM01000140">
    <property type="protein sequence ID" value="RMM64624.1"/>
    <property type="molecule type" value="Genomic_DNA"/>
</dbReference>
<dbReference type="Proteomes" id="UP000280599">
    <property type="component" value="Unassembled WGS sequence"/>
</dbReference>
<proteinExistence type="predicted"/>
<dbReference type="EMBL" id="RBQX01000092">
    <property type="protein sequence ID" value="RMQ18791.1"/>
    <property type="molecule type" value="Genomic_DNA"/>
</dbReference>
<evidence type="ECO:0000313" key="2">
    <source>
        <dbReference type="EMBL" id="RMM64624.1"/>
    </source>
</evidence>
<dbReference type="EMBL" id="RBPT01000478">
    <property type="protein sequence ID" value="RMO37228.1"/>
    <property type="molecule type" value="Genomic_DNA"/>
</dbReference>
<gene>
    <name evidence="1" type="ORF">AC496_1472</name>
    <name evidence="6" type="ORF">ALQ11_101871</name>
    <name evidence="5" type="ORF">ALQ41_101993</name>
    <name evidence="4" type="ORF">ALQ42_101847</name>
    <name evidence="3" type="ORF">ALQ73_101590</name>
    <name evidence="2" type="ORF">ALQ74_102080</name>
</gene>
<dbReference type="Proteomes" id="UP000279057">
    <property type="component" value="Unassembled WGS sequence"/>
</dbReference>
<evidence type="ECO:0000313" key="5">
    <source>
        <dbReference type="EMBL" id="RMO37228.1"/>
    </source>
</evidence>
<keyword evidence="7" id="KW-1185">Reference proteome</keyword>
<comment type="caution">
    <text evidence="4">The sequence shown here is derived from an EMBL/GenBank/DDBJ whole genome shotgun (WGS) entry which is preliminary data.</text>
</comment>
<dbReference type="Proteomes" id="UP000273536">
    <property type="component" value="Unassembled WGS sequence"/>
</dbReference>
<dbReference type="Proteomes" id="UP000276829">
    <property type="component" value="Unassembled WGS sequence"/>
</dbReference>
<reference evidence="8 9" key="3">
    <citation type="submission" date="2018-08" db="EMBL/GenBank/DDBJ databases">
        <title>Recombination of ecologically and evolutionarily significant loci maintains genetic cohesion in the Pseudomonas syringae species complex.</title>
        <authorList>
            <person name="Dillon M."/>
            <person name="Thakur S."/>
            <person name="Almeida R.N.D."/>
            <person name="Weir B.S."/>
            <person name="Guttman D.S."/>
        </authorList>
    </citation>
    <scope>NUCLEOTIDE SEQUENCE [LARGE SCALE GENOMIC DNA]</scope>
    <source>
        <strain evidence="6 8">ICMP 4182</strain>
        <strain evidence="3 10">ICMP 4324</strain>
        <strain evidence="2 11">ICMP 4332</strain>
        <strain evidence="4 9">ICMP 6372</strain>
        <strain evidence="5 12">ICMP 867</strain>
    </source>
</reference>
<protein>
    <submittedName>
        <fullName evidence="4">Uncharacterized protein</fullName>
    </submittedName>
</protein>
<organism evidence="4 9">
    <name type="scientific">Pseudomonas savastanoi pv. glycinea</name>
    <name type="common">Pseudomonas syringae pv. glycinea</name>
    <dbReference type="NCBI Taxonomy" id="318"/>
    <lineage>
        <taxon>Bacteria</taxon>
        <taxon>Pseudomonadati</taxon>
        <taxon>Pseudomonadota</taxon>
        <taxon>Gammaproteobacteria</taxon>
        <taxon>Pseudomonadales</taxon>
        <taxon>Pseudomonadaceae</taxon>
        <taxon>Pseudomonas</taxon>
    </lineage>
</organism>
<evidence type="ECO:0000313" key="1">
    <source>
        <dbReference type="EMBL" id="KPC39781.1"/>
    </source>
</evidence>
<dbReference type="Proteomes" id="UP000272471">
    <property type="component" value="Unassembled WGS sequence"/>
</dbReference>
<evidence type="ECO:0000313" key="9">
    <source>
        <dbReference type="Proteomes" id="UP000273536"/>
    </source>
</evidence>
<dbReference type="EMBL" id="RBPS01000315">
    <property type="protein sequence ID" value="RMO31871.1"/>
    <property type="molecule type" value="Genomic_DNA"/>
</dbReference>
<name>A0A0P9VGR0_PSESG</name>
<evidence type="ECO:0000313" key="12">
    <source>
        <dbReference type="Proteomes" id="UP000280599"/>
    </source>
</evidence>
<evidence type="ECO:0000313" key="8">
    <source>
        <dbReference type="Proteomes" id="UP000272471"/>
    </source>
</evidence>
<dbReference type="AlphaFoldDB" id="A0A0P9VGR0"/>
<dbReference type="EMBL" id="RBON01000174">
    <property type="protein sequence ID" value="RMM67748.1"/>
    <property type="molecule type" value="Genomic_DNA"/>
</dbReference>
<evidence type="ECO:0000313" key="11">
    <source>
        <dbReference type="Proteomes" id="UP000279057"/>
    </source>
</evidence>
<accession>A0A0P9VGR0</accession>
<dbReference type="EMBL" id="LGLO01000095">
    <property type="protein sequence ID" value="KPC39781.1"/>
    <property type="molecule type" value="Genomic_DNA"/>
</dbReference>
<evidence type="ECO:0000313" key="7">
    <source>
        <dbReference type="Proteomes" id="UP000037836"/>
    </source>
</evidence>
<evidence type="ECO:0000313" key="3">
    <source>
        <dbReference type="EMBL" id="RMM67748.1"/>
    </source>
</evidence>
<evidence type="ECO:0000313" key="4">
    <source>
        <dbReference type="EMBL" id="RMO31871.1"/>
    </source>
</evidence>
<reference evidence="1 7" key="2">
    <citation type="submission" date="2015-10" db="EMBL/GenBank/DDBJ databases">
        <title>Comparative genomics and high-throughput reverse genetic screens identify a new phytobacterial MAMP and an Arabidopsis receptor required for immune elicitation.</title>
        <authorList>
            <person name="Mott G.A."/>
            <person name="Thakur S."/>
            <person name="Wang P.W."/>
            <person name="Desveaux D."/>
            <person name="Guttman D.S."/>
        </authorList>
    </citation>
    <scope>NUCLEOTIDE SEQUENCE [LARGE SCALE GENOMIC DNA]</scope>
    <source>
        <strain evidence="1 7">BR1</strain>
    </source>
</reference>
<evidence type="ECO:0000313" key="10">
    <source>
        <dbReference type="Proteomes" id="UP000276829"/>
    </source>
</evidence>
<dbReference type="Proteomes" id="UP000037836">
    <property type="component" value="Unassembled WGS sequence"/>
</dbReference>
<reference evidence="1" key="1">
    <citation type="submission" date="2015-07" db="EMBL/GenBank/DDBJ databases">
        <authorList>
            <person name="O'Brien H.E."/>
            <person name="Thakur S."/>
            <person name="Gong Y."/>
            <person name="Wang P.W."/>
            <person name="Guttman D.S."/>
        </authorList>
    </citation>
    <scope>NUCLEOTIDE SEQUENCE</scope>
    <source>
        <strain evidence="1">BR1</strain>
    </source>
</reference>